<dbReference type="SUPFAM" id="SSF110391">
    <property type="entry name" value="GlpP-like"/>
    <property type="match status" value="1"/>
</dbReference>
<dbReference type="GO" id="GO:0045893">
    <property type="term" value="P:positive regulation of DNA-templated transcription"/>
    <property type="evidence" value="ECO:0007669"/>
    <property type="project" value="TreeGrafter"/>
</dbReference>
<proteinExistence type="predicted"/>
<keyword evidence="1" id="KW-0319">Glycerol metabolism</keyword>
<comment type="function">
    <text evidence="1">Regulates expression of the glpD operon. In the presence of glycerol 3-phosphate (G3P) causes antitermination of transcription of glpD at the inverted repeat of the leader region to enhance its transcription. Binds and stabilizes glpD leader mRNA.</text>
</comment>
<dbReference type="PANTHER" id="PTHR35787:SF1">
    <property type="entry name" value="GLYCEROL UPTAKE OPERON ANTITERMINATOR REGULATORY PROTEIN"/>
    <property type="match status" value="1"/>
</dbReference>
<dbReference type="Proteomes" id="UP000323317">
    <property type="component" value="Unassembled WGS sequence"/>
</dbReference>
<evidence type="ECO:0000256" key="1">
    <source>
        <dbReference type="PIRNR" id="PIRNR016897"/>
    </source>
</evidence>
<dbReference type="InterPro" id="IPR013785">
    <property type="entry name" value="Aldolase_TIM"/>
</dbReference>
<dbReference type="GO" id="GO:0003723">
    <property type="term" value="F:RNA binding"/>
    <property type="evidence" value="ECO:0007669"/>
    <property type="project" value="UniProtKB-KW"/>
</dbReference>
<dbReference type="GO" id="GO:0001072">
    <property type="term" value="F:transcription antitermination factor activity, RNA binding"/>
    <property type="evidence" value="ECO:0007669"/>
    <property type="project" value="TreeGrafter"/>
</dbReference>
<organism evidence="2 3">
    <name type="scientific">Rossellomorea vietnamensis</name>
    <dbReference type="NCBI Taxonomy" id="218284"/>
    <lineage>
        <taxon>Bacteria</taxon>
        <taxon>Bacillati</taxon>
        <taxon>Bacillota</taxon>
        <taxon>Bacilli</taxon>
        <taxon>Bacillales</taxon>
        <taxon>Bacillaceae</taxon>
        <taxon>Rossellomorea</taxon>
    </lineage>
</organism>
<evidence type="ECO:0000313" key="2">
    <source>
        <dbReference type="EMBL" id="TYR77445.1"/>
    </source>
</evidence>
<reference evidence="2 3" key="1">
    <citation type="submission" date="2019-08" db="EMBL/GenBank/DDBJ databases">
        <title>Bacillus genomes from the desert of Cuatro Cienegas, Coahuila.</title>
        <authorList>
            <person name="Olmedo-Alvarez G."/>
        </authorList>
    </citation>
    <scope>NUCLEOTIDE SEQUENCE [LARGE SCALE GENOMIC DNA]</scope>
    <source>
        <strain evidence="2 3">CH40_1T</strain>
    </source>
</reference>
<evidence type="ECO:0000313" key="3">
    <source>
        <dbReference type="Proteomes" id="UP000323317"/>
    </source>
</evidence>
<name>A0A5D4KL33_9BACI</name>
<comment type="caution">
    <text evidence="2">The sequence shown here is derived from an EMBL/GenBank/DDBJ whole genome shotgun (WGS) entry which is preliminary data.</text>
</comment>
<dbReference type="EMBL" id="VTEH01000001">
    <property type="protein sequence ID" value="TYR77445.1"/>
    <property type="molecule type" value="Genomic_DNA"/>
</dbReference>
<dbReference type="PANTHER" id="PTHR35787">
    <property type="entry name" value="GLYCEROL UPTAKE OPERON ANTITERMINATOR REGULATORY PROTEIN"/>
    <property type="match status" value="1"/>
</dbReference>
<keyword evidence="1" id="KW-0805">Transcription regulation</keyword>
<dbReference type="AlphaFoldDB" id="A0A5D4KL33"/>
<dbReference type="GO" id="GO:0006071">
    <property type="term" value="P:glycerol metabolic process"/>
    <property type="evidence" value="ECO:0007669"/>
    <property type="project" value="UniProtKB-UniRule"/>
</dbReference>
<accession>A0A5D4KL33</accession>
<dbReference type="PIRSF" id="PIRSF016897">
    <property type="entry name" value="GlpP"/>
    <property type="match status" value="1"/>
</dbReference>
<dbReference type="InterPro" id="IPR006699">
    <property type="entry name" value="GlpP"/>
</dbReference>
<gene>
    <name evidence="2" type="ORF">FZC79_01095</name>
</gene>
<protein>
    <recommendedName>
        <fullName evidence="1">Glycerol uptake operon antiterminator regulatory protein</fullName>
    </recommendedName>
</protein>
<dbReference type="Gene3D" id="3.20.20.70">
    <property type="entry name" value="Aldolase class I"/>
    <property type="match status" value="1"/>
</dbReference>
<dbReference type="RefSeq" id="WP_148945058.1">
    <property type="nucleotide sequence ID" value="NZ_JBNIKK010000007.1"/>
</dbReference>
<dbReference type="Pfam" id="PF04309">
    <property type="entry name" value="G3P_antiterm"/>
    <property type="match status" value="1"/>
</dbReference>
<keyword evidence="1" id="KW-0804">Transcription</keyword>
<sequence>MTFKGQKILPAVRSMKEFDKMLQTNYEYGVFLDLHIGMLKTVYQYAKENNRKMFLHLDLIQGLKGDEYGAQYVCQEIKPYGIISTKGNAIQQAKKKGVVAIQRAFVLDSSAMERSMELVKHSNPDYIELLPGVIPKVIKTIKTETGKPVFAGGLIDTVNEVEEAIEAGASAITTSNRELWKHFNPDKRI</sequence>
<keyword evidence="1" id="KW-0694">RNA-binding</keyword>